<dbReference type="EMBL" id="JACHXD010000014">
    <property type="protein sequence ID" value="MBB3121208.1"/>
    <property type="molecule type" value="Genomic_DNA"/>
</dbReference>
<feature type="transmembrane region" description="Helical" evidence="1">
    <location>
        <begin position="6"/>
        <end position="22"/>
    </location>
</feature>
<feature type="transmembrane region" description="Helical" evidence="1">
    <location>
        <begin position="71"/>
        <end position="90"/>
    </location>
</feature>
<dbReference type="AlphaFoldDB" id="A0A7W5FWF1"/>
<name>A0A7W5FWF1_9BURK</name>
<keyword evidence="1" id="KW-0812">Transmembrane</keyword>
<organism evidence="2 3">
    <name type="scientific">Pseudoduganella violacea</name>
    <dbReference type="NCBI Taxonomy" id="1715466"/>
    <lineage>
        <taxon>Bacteria</taxon>
        <taxon>Pseudomonadati</taxon>
        <taxon>Pseudomonadota</taxon>
        <taxon>Betaproteobacteria</taxon>
        <taxon>Burkholderiales</taxon>
        <taxon>Oxalobacteraceae</taxon>
        <taxon>Telluria group</taxon>
        <taxon>Pseudoduganella</taxon>
    </lineage>
</organism>
<reference evidence="2 3" key="1">
    <citation type="submission" date="2020-08" db="EMBL/GenBank/DDBJ databases">
        <title>Genomic Encyclopedia of Type Strains, Phase III (KMG-III): the genomes of soil and plant-associated and newly described type strains.</title>
        <authorList>
            <person name="Whitman W."/>
        </authorList>
    </citation>
    <scope>NUCLEOTIDE SEQUENCE [LARGE SCALE GENOMIC DNA]</scope>
    <source>
        <strain evidence="2 3">CECT 8897</strain>
    </source>
</reference>
<dbReference type="RefSeq" id="WP_183442934.1">
    <property type="nucleotide sequence ID" value="NZ_JACHXD010000014.1"/>
</dbReference>
<sequence>MLYSIAGALNSLFILASLYGIWSQLQKIWQRRREGHDHPSDVLSLNQFMVSFLAYWAFFVYGYSIEPFNHFMVWPRAIAALLALGILAEIRRDRCTRATDTALRLAVLLMFAGAAGLAFGKRFVDEGRLVSQGLIVLVTLLLAQGYAHQIRKIVLARQTGAVSLRMSQFILAMDLSSIFFACVMGLETGWPLLLLASVSAITKLAIMWLFRWEKRIQEAAA</sequence>
<keyword evidence="1" id="KW-1133">Transmembrane helix</keyword>
<evidence type="ECO:0000256" key="1">
    <source>
        <dbReference type="SAM" id="Phobius"/>
    </source>
</evidence>
<accession>A0A7W5FWF1</accession>
<feature type="transmembrane region" description="Helical" evidence="1">
    <location>
        <begin position="168"/>
        <end position="186"/>
    </location>
</feature>
<proteinExistence type="predicted"/>
<protein>
    <submittedName>
        <fullName evidence="2">Uncharacterized protein with PQ loop repeat</fullName>
    </submittedName>
</protein>
<feature type="transmembrane region" description="Helical" evidence="1">
    <location>
        <begin position="129"/>
        <end position="147"/>
    </location>
</feature>
<gene>
    <name evidence="2" type="ORF">FHS03_004284</name>
</gene>
<evidence type="ECO:0000313" key="3">
    <source>
        <dbReference type="Proteomes" id="UP000541535"/>
    </source>
</evidence>
<dbReference type="Proteomes" id="UP000541535">
    <property type="component" value="Unassembled WGS sequence"/>
</dbReference>
<feature type="transmembrane region" description="Helical" evidence="1">
    <location>
        <begin position="43"/>
        <end position="65"/>
    </location>
</feature>
<keyword evidence="1" id="KW-0472">Membrane</keyword>
<feature type="transmembrane region" description="Helical" evidence="1">
    <location>
        <begin position="192"/>
        <end position="210"/>
    </location>
</feature>
<keyword evidence="3" id="KW-1185">Reference proteome</keyword>
<evidence type="ECO:0000313" key="2">
    <source>
        <dbReference type="EMBL" id="MBB3121208.1"/>
    </source>
</evidence>
<feature type="transmembrane region" description="Helical" evidence="1">
    <location>
        <begin position="102"/>
        <end position="123"/>
    </location>
</feature>
<comment type="caution">
    <text evidence="2">The sequence shown here is derived from an EMBL/GenBank/DDBJ whole genome shotgun (WGS) entry which is preliminary data.</text>
</comment>